<organism evidence="2 3">
    <name type="scientific">Crotophaga sulcirostris</name>
    <name type="common">Groove-billed ani</name>
    <dbReference type="NCBI Taxonomy" id="33598"/>
    <lineage>
        <taxon>Eukaryota</taxon>
        <taxon>Metazoa</taxon>
        <taxon>Chordata</taxon>
        <taxon>Craniata</taxon>
        <taxon>Vertebrata</taxon>
        <taxon>Euteleostomi</taxon>
        <taxon>Archelosauria</taxon>
        <taxon>Archosauria</taxon>
        <taxon>Dinosauria</taxon>
        <taxon>Saurischia</taxon>
        <taxon>Theropoda</taxon>
        <taxon>Coelurosauria</taxon>
        <taxon>Aves</taxon>
        <taxon>Neognathae</taxon>
        <taxon>Neoaves</taxon>
        <taxon>Otidimorphae</taxon>
        <taxon>Cuculiformes</taxon>
        <taxon>Crotophagidae</taxon>
        <taxon>Crotophaga</taxon>
    </lineage>
</organism>
<feature type="non-terminal residue" evidence="2">
    <location>
        <position position="95"/>
    </location>
</feature>
<dbReference type="Gene3D" id="1.10.287.210">
    <property type="match status" value="1"/>
</dbReference>
<name>A0A7K5HFR0_CROSL</name>
<dbReference type="SUPFAM" id="SSF58069">
    <property type="entry name" value="Virus ectodomain"/>
    <property type="match status" value="1"/>
</dbReference>
<dbReference type="EMBL" id="VYZB01000053">
    <property type="protein sequence ID" value="NWS67752.1"/>
    <property type="molecule type" value="Genomic_DNA"/>
</dbReference>
<evidence type="ECO:0000313" key="3">
    <source>
        <dbReference type="Proteomes" id="UP000549499"/>
    </source>
</evidence>
<evidence type="ECO:0000256" key="1">
    <source>
        <dbReference type="ARBA" id="ARBA00023157"/>
    </source>
</evidence>
<comment type="caution">
    <text evidence="2">The sequence shown here is derived from an EMBL/GenBank/DDBJ whole genome shotgun (WGS) entry which is preliminary data.</text>
</comment>
<reference evidence="2 3" key="1">
    <citation type="submission" date="2019-09" db="EMBL/GenBank/DDBJ databases">
        <title>Bird 10,000 Genomes (B10K) Project - Family phase.</title>
        <authorList>
            <person name="Zhang G."/>
        </authorList>
    </citation>
    <scope>NUCLEOTIDE SEQUENCE [LARGE SCALE GENOMIC DNA]</scope>
    <source>
        <strain evidence="2">B10K-DU-003-44</strain>
        <tissue evidence="2">Muscle</tissue>
    </source>
</reference>
<dbReference type="PANTHER" id="PTHR10424">
    <property type="entry name" value="VIRAL ENVELOPE PROTEIN"/>
    <property type="match status" value="1"/>
</dbReference>
<dbReference type="InterPro" id="IPR018154">
    <property type="entry name" value="TLV/ENV_coat_polyprotein"/>
</dbReference>
<proteinExistence type="predicted"/>
<dbReference type="PANTHER" id="PTHR10424:SF73">
    <property type="entry name" value="ENDOGENOUS RETROVIRUS GROUP FC1 ENV POLYPROTEIN-RELATED"/>
    <property type="match status" value="1"/>
</dbReference>
<dbReference type="Proteomes" id="UP000549499">
    <property type="component" value="Unassembled WGS sequence"/>
</dbReference>
<dbReference type="OrthoDB" id="9633697at2759"/>
<dbReference type="AlphaFoldDB" id="A0A7K5HFR0"/>
<keyword evidence="3" id="KW-1185">Reference proteome</keyword>
<sequence>TRCHSFVRWTFLQIGISQLEKARVNISATLEQIENYTADALLGLHQEITALSKAAIQNRMGLDILLAKEGGLCTIINQTCRIYVNQENRIEIDLQ</sequence>
<protein>
    <submittedName>
        <fullName evidence="2">ERVV2 protein</fullName>
    </submittedName>
</protein>
<evidence type="ECO:0000313" key="2">
    <source>
        <dbReference type="EMBL" id="NWS67752.1"/>
    </source>
</evidence>
<keyword evidence="1" id="KW-1015">Disulfide bond</keyword>
<accession>A0A7K5HFR0</accession>
<feature type="non-terminal residue" evidence="2">
    <location>
        <position position="1"/>
    </location>
</feature>
<dbReference type="Pfam" id="PF00429">
    <property type="entry name" value="TLV_coat"/>
    <property type="match status" value="1"/>
</dbReference>
<gene>
    <name evidence="2" type="primary">Ervv2_1</name>
    <name evidence="2" type="ORF">CROSUL_R15365</name>
</gene>